<name>A0ABC8J1U5_ERUVS</name>
<dbReference type="AlphaFoldDB" id="A0ABC8J1U5"/>
<gene>
    <name evidence="2" type="ORF">ERUC_LOCUS5252</name>
</gene>
<feature type="compositionally biased region" description="Basic and acidic residues" evidence="1">
    <location>
        <begin position="65"/>
        <end position="88"/>
    </location>
</feature>
<protein>
    <submittedName>
        <fullName evidence="2">Uncharacterized protein</fullName>
    </submittedName>
</protein>
<dbReference type="Proteomes" id="UP001642260">
    <property type="component" value="Unassembled WGS sequence"/>
</dbReference>
<organism evidence="2 3">
    <name type="scientific">Eruca vesicaria subsp. sativa</name>
    <name type="common">Garden rocket</name>
    <name type="synonym">Eruca sativa</name>
    <dbReference type="NCBI Taxonomy" id="29727"/>
    <lineage>
        <taxon>Eukaryota</taxon>
        <taxon>Viridiplantae</taxon>
        <taxon>Streptophyta</taxon>
        <taxon>Embryophyta</taxon>
        <taxon>Tracheophyta</taxon>
        <taxon>Spermatophyta</taxon>
        <taxon>Magnoliopsida</taxon>
        <taxon>eudicotyledons</taxon>
        <taxon>Gunneridae</taxon>
        <taxon>Pentapetalae</taxon>
        <taxon>rosids</taxon>
        <taxon>malvids</taxon>
        <taxon>Brassicales</taxon>
        <taxon>Brassicaceae</taxon>
        <taxon>Brassiceae</taxon>
        <taxon>Eruca</taxon>
    </lineage>
</organism>
<sequence length="121" mass="13270">MEPIARKGTKENMEDGVPEADNLLRNKDKTEQEEEKESNGGILNNLIYNLMAATATPATTTNTTVDDKSGENSQKSEREDEDEKKKESTGSGILEKIISHLPEDAVPTTEEASILIHSVID</sequence>
<feature type="region of interest" description="Disordered" evidence="1">
    <location>
        <begin position="57"/>
        <end position="94"/>
    </location>
</feature>
<reference evidence="2 3" key="1">
    <citation type="submission" date="2022-03" db="EMBL/GenBank/DDBJ databases">
        <authorList>
            <person name="Macdonald S."/>
            <person name="Ahmed S."/>
            <person name="Newling K."/>
        </authorList>
    </citation>
    <scope>NUCLEOTIDE SEQUENCE [LARGE SCALE GENOMIC DNA]</scope>
</reference>
<feature type="compositionally biased region" description="Basic and acidic residues" evidence="1">
    <location>
        <begin position="1"/>
        <end position="13"/>
    </location>
</feature>
<keyword evidence="3" id="KW-1185">Reference proteome</keyword>
<comment type="caution">
    <text evidence="2">The sequence shown here is derived from an EMBL/GenBank/DDBJ whole genome shotgun (WGS) entry which is preliminary data.</text>
</comment>
<evidence type="ECO:0000256" key="1">
    <source>
        <dbReference type="SAM" id="MobiDB-lite"/>
    </source>
</evidence>
<evidence type="ECO:0000313" key="2">
    <source>
        <dbReference type="EMBL" id="CAH8308703.1"/>
    </source>
</evidence>
<proteinExistence type="predicted"/>
<accession>A0ABC8J1U5</accession>
<dbReference type="EMBL" id="CAKOAT010069599">
    <property type="protein sequence ID" value="CAH8308703.1"/>
    <property type="molecule type" value="Genomic_DNA"/>
</dbReference>
<feature type="region of interest" description="Disordered" evidence="1">
    <location>
        <begin position="1"/>
        <end position="42"/>
    </location>
</feature>
<evidence type="ECO:0000313" key="3">
    <source>
        <dbReference type="Proteomes" id="UP001642260"/>
    </source>
</evidence>